<evidence type="ECO:0000313" key="1">
    <source>
        <dbReference type="EMBL" id="KYO38949.1"/>
    </source>
</evidence>
<sequence>MLISCLETRIAIVTVGLHVEFGVYVHLYFGKSFNLLPVDLLYAFVSGVAGPAPQTSSDVFLLTLVTSCIVKEYWQKGEKWV</sequence>
<evidence type="ECO:0000313" key="2">
    <source>
        <dbReference type="Proteomes" id="UP000050525"/>
    </source>
</evidence>
<dbReference type="AlphaFoldDB" id="A0A151NQM9"/>
<name>A0A151NQM9_ALLMI</name>
<organism evidence="1 2">
    <name type="scientific">Alligator mississippiensis</name>
    <name type="common">American alligator</name>
    <dbReference type="NCBI Taxonomy" id="8496"/>
    <lineage>
        <taxon>Eukaryota</taxon>
        <taxon>Metazoa</taxon>
        <taxon>Chordata</taxon>
        <taxon>Craniata</taxon>
        <taxon>Vertebrata</taxon>
        <taxon>Euteleostomi</taxon>
        <taxon>Archelosauria</taxon>
        <taxon>Archosauria</taxon>
        <taxon>Crocodylia</taxon>
        <taxon>Alligatoridae</taxon>
        <taxon>Alligatorinae</taxon>
        <taxon>Alligator</taxon>
    </lineage>
</organism>
<gene>
    <name evidence="1" type="ORF">Y1Q_0022555</name>
</gene>
<proteinExistence type="predicted"/>
<dbReference type="EMBL" id="AKHW03002395">
    <property type="protein sequence ID" value="KYO38949.1"/>
    <property type="molecule type" value="Genomic_DNA"/>
</dbReference>
<dbReference type="Proteomes" id="UP000050525">
    <property type="component" value="Unassembled WGS sequence"/>
</dbReference>
<comment type="caution">
    <text evidence="1">The sequence shown here is derived from an EMBL/GenBank/DDBJ whole genome shotgun (WGS) entry which is preliminary data.</text>
</comment>
<reference evidence="1 2" key="1">
    <citation type="journal article" date="2012" name="Genome Biol.">
        <title>Sequencing three crocodilian genomes to illuminate the evolution of archosaurs and amniotes.</title>
        <authorList>
            <person name="St John J.A."/>
            <person name="Braun E.L."/>
            <person name="Isberg S.R."/>
            <person name="Miles L.G."/>
            <person name="Chong A.Y."/>
            <person name="Gongora J."/>
            <person name="Dalzell P."/>
            <person name="Moran C."/>
            <person name="Bed'hom B."/>
            <person name="Abzhanov A."/>
            <person name="Burgess S.C."/>
            <person name="Cooksey A.M."/>
            <person name="Castoe T.A."/>
            <person name="Crawford N.G."/>
            <person name="Densmore L.D."/>
            <person name="Drew J.C."/>
            <person name="Edwards S.V."/>
            <person name="Faircloth B.C."/>
            <person name="Fujita M.K."/>
            <person name="Greenwold M.J."/>
            <person name="Hoffmann F.G."/>
            <person name="Howard J.M."/>
            <person name="Iguchi T."/>
            <person name="Janes D.E."/>
            <person name="Khan S.Y."/>
            <person name="Kohno S."/>
            <person name="de Koning A.J."/>
            <person name="Lance S.L."/>
            <person name="McCarthy F.M."/>
            <person name="McCormack J.E."/>
            <person name="Merchant M.E."/>
            <person name="Peterson D.G."/>
            <person name="Pollock D.D."/>
            <person name="Pourmand N."/>
            <person name="Raney B.J."/>
            <person name="Roessler K.A."/>
            <person name="Sanford J.R."/>
            <person name="Sawyer R.H."/>
            <person name="Schmidt C.J."/>
            <person name="Triplett E.W."/>
            <person name="Tuberville T.D."/>
            <person name="Venegas-Anaya M."/>
            <person name="Howard J.T."/>
            <person name="Jarvis E.D."/>
            <person name="Guillette L.J.Jr."/>
            <person name="Glenn T.C."/>
            <person name="Green R.E."/>
            <person name="Ray D.A."/>
        </authorList>
    </citation>
    <scope>NUCLEOTIDE SEQUENCE [LARGE SCALE GENOMIC DNA]</scope>
    <source>
        <strain evidence="1">KSC_2009_1</strain>
    </source>
</reference>
<protein>
    <submittedName>
        <fullName evidence="1">Uncharacterized protein</fullName>
    </submittedName>
</protein>
<keyword evidence="2" id="KW-1185">Reference proteome</keyword>
<accession>A0A151NQM9</accession>